<dbReference type="VEuPathDB" id="TrichDB:TVAGG3_0993510"/>
<feature type="compositionally biased region" description="Polar residues" evidence="1">
    <location>
        <begin position="89"/>
        <end position="102"/>
    </location>
</feature>
<reference evidence="2" key="1">
    <citation type="submission" date="2006-10" db="EMBL/GenBank/DDBJ databases">
        <authorList>
            <person name="Amadeo P."/>
            <person name="Zhao Q."/>
            <person name="Wortman J."/>
            <person name="Fraser-Liggett C."/>
            <person name="Carlton J."/>
        </authorList>
    </citation>
    <scope>NUCLEOTIDE SEQUENCE</scope>
    <source>
        <strain evidence="2">G3</strain>
    </source>
</reference>
<accession>A2D7J1</accession>
<proteinExistence type="predicted"/>
<dbReference type="Proteomes" id="UP000001542">
    <property type="component" value="Unassembled WGS sequence"/>
</dbReference>
<dbReference type="KEGG" id="tva:4720674"/>
<dbReference type="SMR" id="A2D7J1"/>
<dbReference type="VEuPathDB" id="TrichDB:TVAG_120460"/>
<keyword evidence="3" id="KW-1185">Reference proteome</keyword>
<feature type="region of interest" description="Disordered" evidence="1">
    <location>
        <begin position="81"/>
        <end position="102"/>
    </location>
</feature>
<organism evidence="2 3">
    <name type="scientific">Trichomonas vaginalis (strain ATCC PRA-98 / G3)</name>
    <dbReference type="NCBI Taxonomy" id="412133"/>
    <lineage>
        <taxon>Eukaryota</taxon>
        <taxon>Metamonada</taxon>
        <taxon>Parabasalia</taxon>
        <taxon>Trichomonadida</taxon>
        <taxon>Trichomonadidae</taxon>
        <taxon>Trichomonas</taxon>
    </lineage>
</organism>
<sequence>MTDLGMRFYTDFELYKESTGVPQSIDLPDATGISALPTSHFGAYMESFTPSFQESSYESLDFHKGSFSFTEVAESLDSDGSFLYIQDSPPEQSTNRNTGSLDTPQISLFWQRYNEYPQYLKKLKKRSRQKAKKALKSS</sequence>
<evidence type="ECO:0000313" key="2">
    <source>
        <dbReference type="EMBL" id="EAY23708.1"/>
    </source>
</evidence>
<protein>
    <submittedName>
        <fullName evidence="2">Uncharacterized protein</fullName>
    </submittedName>
</protein>
<dbReference type="AlphaFoldDB" id="A2D7J1"/>
<dbReference type="EMBL" id="DS113177">
    <property type="protein sequence ID" value="EAY23708.1"/>
    <property type="molecule type" value="Genomic_DNA"/>
</dbReference>
<evidence type="ECO:0000313" key="3">
    <source>
        <dbReference type="Proteomes" id="UP000001542"/>
    </source>
</evidence>
<dbReference type="InParanoid" id="A2D7J1"/>
<gene>
    <name evidence="2" type="ORF">TVAG_120460</name>
</gene>
<reference evidence="2" key="2">
    <citation type="journal article" date="2007" name="Science">
        <title>Draft genome sequence of the sexually transmitted pathogen Trichomonas vaginalis.</title>
        <authorList>
            <person name="Carlton J.M."/>
            <person name="Hirt R.P."/>
            <person name="Silva J.C."/>
            <person name="Delcher A.L."/>
            <person name="Schatz M."/>
            <person name="Zhao Q."/>
            <person name="Wortman J.R."/>
            <person name="Bidwell S.L."/>
            <person name="Alsmark U.C.M."/>
            <person name="Besteiro S."/>
            <person name="Sicheritz-Ponten T."/>
            <person name="Noel C.J."/>
            <person name="Dacks J.B."/>
            <person name="Foster P.G."/>
            <person name="Simillion C."/>
            <person name="Van de Peer Y."/>
            <person name="Miranda-Saavedra D."/>
            <person name="Barton G.J."/>
            <person name="Westrop G.D."/>
            <person name="Mueller S."/>
            <person name="Dessi D."/>
            <person name="Fiori P.L."/>
            <person name="Ren Q."/>
            <person name="Paulsen I."/>
            <person name="Zhang H."/>
            <person name="Bastida-Corcuera F.D."/>
            <person name="Simoes-Barbosa A."/>
            <person name="Brown M.T."/>
            <person name="Hayes R.D."/>
            <person name="Mukherjee M."/>
            <person name="Okumura C.Y."/>
            <person name="Schneider R."/>
            <person name="Smith A.J."/>
            <person name="Vanacova S."/>
            <person name="Villalvazo M."/>
            <person name="Haas B.J."/>
            <person name="Pertea M."/>
            <person name="Feldblyum T.V."/>
            <person name="Utterback T.R."/>
            <person name="Shu C.L."/>
            <person name="Osoegawa K."/>
            <person name="de Jong P.J."/>
            <person name="Hrdy I."/>
            <person name="Horvathova L."/>
            <person name="Zubacova Z."/>
            <person name="Dolezal P."/>
            <person name="Malik S.B."/>
            <person name="Logsdon J.M. Jr."/>
            <person name="Henze K."/>
            <person name="Gupta A."/>
            <person name="Wang C.C."/>
            <person name="Dunne R.L."/>
            <person name="Upcroft J.A."/>
            <person name="Upcroft P."/>
            <person name="White O."/>
            <person name="Salzberg S.L."/>
            <person name="Tang P."/>
            <person name="Chiu C.-H."/>
            <person name="Lee Y.-S."/>
            <person name="Embley T.M."/>
            <person name="Coombs G.H."/>
            <person name="Mottram J.C."/>
            <person name="Tachezy J."/>
            <person name="Fraser-Liggett C.M."/>
            <person name="Johnson P.J."/>
        </authorList>
    </citation>
    <scope>NUCLEOTIDE SEQUENCE [LARGE SCALE GENOMIC DNA]</scope>
    <source>
        <strain evidence="2">G3</strain>
    </source>
</reference>
<name>A2D7J1_TRIV3</name>
<evidence type="ECO:0000256" key="1">
    <source>
        <dbReference type="SAM" id="MobiDB-lite"/>
    </source>
</evidence>
<dbReference type="RefSeq" id="XP_001276956.1">
    <property type="nucleotide sequence ID" value="XM_001276955.1"/>
</dbReference>